<proteinExistence type="predicted"/>
<sequence length="177" mass="20033">MKGKKQVTIDLSQLAKNLKSLRIEAKLSIYGVEAATGFSSDHIRQLERTDNQVNPNTKTLLAYSNLYNVSIDDLLKKDNIGIGKDLTVLSQFKNENIMNKEYFHNKNSLPDFLLSKVLPHPEMKKGLKISEIISIFSDYDLKSKAVSREMSRLVEKGIVVKEDKTGTGAVFHYKTKK</sequence>
<dbReference type="RefSeq" id="WP_192011047.1">
    <property type="nucleotide sequence ID" value="NZ_JACYTQ010000006.1"/>
</dbReference>
<evidence type="ECO:0000313" key="2">
    <source>
        <dbReference type="EMBL" id="MBD8490154.1"/>
    </source>
</evidence>
<dbReference type="SMART" id="SM00530">
    <property type="entry name" value="HTH_XRE"/>
    <property type="match status" value="1"/>
</dbReference>
<dbReference type="PROSITE" id="PS50943">
    <property type="entry name" value="HTH_CROC1"/>
    <property type="match status" value="1"/>
</dbReference>
<feature type="domain" description="HTH cro/C1-type" evidence="1">
    <location>
        <begin position="18"/>
        <end position="74"/>
    </location>
</feature>
<name>A0ABR9AMW4_9BACT</name>
<organism evidence="2 3">
    <name type="scientific">Echinicola arenosa</name>
    <dbReference type="NCBI Taxonomy" id="2774144"/>
    <lineage>
        <taxon>Bacteria</taxon>
        <taxon>Pseudomonadati</taxon>
        <taxon>Bacteroidota</taxon>
        <taxon>Cytophagia</taxon>
        <taxon>Cytophagales</taxon>
        <taxon>Cyclobacteriaceae</taxon>
        <taxon>Echinicola</taxon>
    </lineage>
</organism>
<protein>
    <submittedName>
        <fullName evidence="2">Helix-turn-helix transcriptional regulator</fullName>
    </submittedName>
</protein>
<dbReference type="SUPFAM" id="SSF47413">
    <property type="entry name" value="lambda repressor-like DNA-binding domains"/>
    <property type="match status" value="1"/>
</dbReference>
<accession>A0ABR9AMW4</accession>
<dbReference type="Pfam" id="PF01381">
    <property type="entry name" value="HTH_3"/>
    <property type="match status" value="1"/>
</dbReference>
<comment type="caution">
    <text evidence="2">The sequence shown here is derived from an EMBL/GenBank/DDBJ whole genome shotgun (WGS) entry which is preliminary data.</text>
</comment>
<dbReference type="EMBL" id="JACYTQ010000006">
    <property type="protein sequence ID" value="MBD8490154.1"/>
    <property type="molecule type" value="Genomic_DNA"/>
</dbReference>
<evidence type="ECO:0000259" key="1">
    <source>
        <dbReference type="PROSITE" id="PS50943"/>
    </source>
</evidence>
<dbReference type="InterPro" id="IPR010982">
    <property type="entry name" value="Lambda_DNA-bd_dom_sf"/>
</dbReference>
<evidence type="ECO:0000313" key="3">
    <source>
        <dbReference type="Proteomes" id="UP000647133"/>
    </source>
</evidence>
<reference evidence="2 3" key="1">
    <citation type="submission" date="2020-09" db="EMBL/GenBank/DDBJ databases">
        <title>Echinicola sp. CAU 1574 isolated from sand of Sido Beach.</title>
        <authorList>
            <person name="Kim W."/>
        </authorList>
    </citation>
    <scope>NUCLEOTIDE SEQUENCE [LARGE SCALE GENOMIC DNA]</scope>
    <source>
        <strain evidence="2 3">CAU 1574</strain>
    </source>
</reference>
<dbReference type="CDD" id="cd00093">
    <property type="entry name" value="HTH_XRE"/>
    <property type="match status" value="1"/>
</dbReference>
<dbReference type="Gene3D" id="1.10.260.40">
    <property type="entry name" value="lambda repressor-like DNA-binding domains"/>
    <property type="match status" value="1"/>
</dbReference>
<dbReference type="Proteomes" id="UP000647133">
    <property type="component" value="Unassembled WGS sequence"/>
</dbReference>
<keyword evidence="3" id="KW-1185">Reference proteome</keyword>
<gene>
    <name evidence="2" type="ORF">IFO69_15470</name>
</gene>
<dbReference type="InterPro" id="IPR001387">
    <property type="entry name" value="Cro/C1-type_HTH"/>
</dbReference>